<evidence type="ECO:0000313" key="3">
    <source>
        <dbReference type="Proteomes" id="UP001589747"/>
    </source>
</evidence>
<reference evidence="2 3" key="1">
    <citation type="submission" date="2024-09" db="EMBL/GenBank/DDBJ databases">
        <authorList>
            <person name="Sun Q."/>
            <person name="Mori K."/>
        </authorList>
    </citation>
    <scope>NUCLEOTIDE SEQUENCE [LARGE SCALE GENOMIC DNA]</scope>
    <source>
        <strain evidence="2 3">TISTR 2452</strain>
    </source>
</reference>
<dbReference type="EMBL" id="JBHMDO010000047">
    <property type="protein sequence ID" value="MFB9330091.1"/>
    <property type="molecule type" value="Genomic_DNA"/>
</dbReference>
<evidence type="ECO:0008006" key="4">
    <source>
        <dbReference type="Google" id="ProtNLM"/>
    </source>
</evidence>
<feature type="transmembrane region" description="Helical" evidence="1">
    <location>
        <begin position="684"/>
        <end position="704"/>
    </location>
</feature>
<keyword evidence="1" id="KW-1133">Transmembrane helix</keyword>
<keyword evidence="1" id="KW-0472">Membrane</keyword>
<accession>A0ABV5KXZ2</accession>
<sequence length="888" mass="93316">MALVRQLMIRAGADFSAMRKEMQKARADLERFKSGVGKAVAGIAATLATLGVGMGLGAAMGDAIKFEALMGTLSVTLGRSIDDFRKWQKTVGDTMGFSKLEVTEMANNYSLRLKSIAKDEKDLFNKTTALIKAAAIIRSKTGMASAEISDRMRSAMNQEADGADELGVNVRVSAIQQSQAYKMLANNAPWEQLSEQMKKTILYHHILDSTTSNFGTEIAQNTALLKGGFIAALSDARLALGQAFLPILNIALPLLTSLARAAETAFVKFAALMRALFPKANIKAGAAQTATIDSQTAAVDSLGDAHKAAGDAATKAGKDAKKAAGSLLGFDEVNLLKEPESAGGGVDDAGAGMDGTGIDMTPYEDQTLGISEKVQEMADKIRKTLSGISFQPLIDSFNRLKAAVEPFTMVLFEGLKWFWDNILVPFGTWAIQSLIPAFLNSLAGAFTVLTPLLKAFQSIGLWLWENFLQPIAVWTGGVIVSVLNQLGTALTSIGSWMTANQSTVTTITAALVGFFAVWKTVELMAFIQTSGGVAAAFTRMTAAIWAATGAKVANLAKTAALNVMYAKDLVVSLAASAAALAKKTAAWVASTAAIAANRVALVANKALLIGDFVKAMATAAATLATNAARWVASTTAMVANKVAMAASTIAQVAMTAAMVAWNVAAGIGTAVTTAFNTALAVLTSPIGLVIAAVAALVAGIVLLVKNWDTVKETAATVWESIKTVWSVAADWLKSNVVNPIANLFVGLFNGIIDGMNWVVRGLNKIKFEFPDWIPGVGGNSFGINIPEMPRLQKLARGGIVDGETNMGNYIAGEAGAEMIVPLENTSFVDKLAGALGTAVMHAMQFQQNGGHRNGDVVLNIDGAAIARAIAPHLAREQRRIGGSMIRTT</sequence>
<name>A0ABV5KXZ2_9BACL</name>
<proteinExistence type="predicted"/>
<dbReference type="RefSeq" id="WP_377500954.1">
    <property type="nucleotide sequence ID" value="NZ_JBHMDO010000047.1"/>
</dbReference>
<keyword evidence="1" id="KW-0812">Transmembrane</keyword>
<comment type="caution">
    <text evidence="2">The sequence shown here is derived from an EMBL/GenBank/DDBJ whole genome shotgun (WGS) entry which is preliminary data.</text>
</comment>
<evidence type="ECO:0000256" key="1">
    <source>
        <dbReference type="SAM" id="Phobius"/>
    </source>
</evidence>
<gene>
    <name evidence="2" type="ORF">ACFFSY_29460</name>
</gene>
<dbReference type="Proteomes" id="UP001589747">
    <property type="component" value="Unassembled WGS sequence"/>
</dbReference>
<feature type="transmembrane region" description="Helical" evidence="1">
    <location>
        <begin position="499"/>
        <end position="518"/>
    </location>
</feature>
<keyword evidence="3" id="KW-1185">Reference proteome</keyword>
<feature type="transmembrane region" description="Helical" evidence="1">
    <location>
        <begin position="471"/>
        <end position="493"/>
    </location>
</feature>
<feature type="transmembrane region" description="Helical" evidence="1">
    <location>
        <begin position="642"/>
        <end position="664"/>
    </location>
</feature>
<organism evidence="2 3">
    <name type="scientific">Paenibacillus aurantiacus</name>
    <dbReference type="NCBI Taxonomy" id="1936118"/>
    <lineage>
        <taxon>Bacteria</taxon>
        <taxon>Bacillati</taxon>
        <taxon>Bacillota</taxon>
        <taxon>Bacilli</taxon>
        <taxon>Bacillales</taxon>
        <taxon>Paenibacillaceae</taxon>
        <taxon>Paenibacillus</taxon>
    </lineage>
</organism>
<evidence type="ECO:0000313" key="2">
    <source>
        <dbReference type="EMBL" id="MFB9330091.1"/>
    </source>
</evidence>
<protein>
    <recommendedName>
        <fullName evidence="4">Phage tail tape measure protein</fullName>
    </recommendedName>
</protein>